<dbReference type="EMBL" id="JBBFGL010000004">
    <property type="protein sequence ID" value="MEJ5195596.1"/>
    <property type="molecule type" value="Genomic_DNA"/>
</dbReference>
<dbReference type="Proteomes" id="UP001373196">
    <property type="component" value="Unassembled WGS sequence"/>
</dbReference>
<accession>A0AB35Y2I5</accession>
<organism evidence="3 4">
    <name type="scientific">Faecalibacterium wellingii</name>
    <dbReference type="NCBI Taxonomy" id="2929491"/>
    <lineage>
        <taxon>Bacteria</taxon>
        <taxon>Bacillati</taxon>
        <taxon>Bacillota</taxon>
        <taxon>Clostridia</taxon>
        <taxon>Eubacteriales</taxon>
        <taxon>Oscillospiraceae</taxon>
        <taxon>Faecalibacterium</taxon>
    </lineage>
</organism>
<evidence type="ECO:0000256" key="2">
    <source>
        <dbReference type="SAM" id="Phobius"/>
    </source>
</evidence>
<evidence type="ECO:0000256" key="1">
    <source>
        <dbReference type="SAM" id="MobiDB-lite"/>
    </source>
</evidence>
<comment type="caution">
    <text evidence="3">The sequence shown here is derived from an EMBL/GenBank/DDBJ whole genome shotgun (WGS) entry which is preliminary data.</text>
</comment>
<dbReference type="RefSeq" id="WP_339395146.1">
    <property type="nucleotide sequence ID" value="NZ_JBBFGL010000004.1"/>
</dbReference>
<dbReference type="AlphaFoldDB" id="A0AB35Y2I5"/>
<feature type="region of interest" description="Disordered" evidence="1">
    <location>
        <begin position="107"/>
        <end position="142"/>
    </location>
</feature>
<proteinExistence type="predicted"/>
<protein>
    <recommendedName>
        <fullName evidence="5">Spore cortex biosynthesis protein YabQ</fullName>
    </recommendedName>
</protein>
<evidence type="ECO:0000313" key="3">
    <source>
        <dbReference type="EMBL" id="MEJ5195596.1"/>
    </source>
</evidence>
<feature type="transmembrane region" description="Helical" evidence="2">
    <location>
        <begin position="68"/>
        <end position="89"/>
    </location>
</feature>
<evidence type="ECO:0000313" key="4">
    <source>
        <dbReference type="Proteomes" id="UP001373196"/>
    </source>
</evidence>
<keyword evidence="2" id="KW-1133">Transmembrane helix</keyword>
<reference evidence="3" key="1">
    <citation type="submission" date="2024-03" db="EMBL/GenBank/DDBJ databases">
        <authorList>
            <person name="Plomp N."/>
            <person name="Harmsen H.J."/>
        </authorList>
    </citation>
    <scope>NUCLEOTIDE SEQUENCE</scope>
    <source>
        <strain evidence="3">HTF-128</strain>
    </source>
</reference>
<keyword evidence="2" id="KW-0812">Transmembrane</keyword>
<feature type="transmembrane region" description="Helical" evidence="2">
    <location>
        <begin position="37"/>
        <end position="56"/>
    </location>
</feature>
<keyword evidence="2" id="KW-0472">Membrane</keyword>
<feature type="compositionally biased region" description="Basic residues" evidence="1">
    <location>
        <begin position="107"/>
        <end position="131"/>
    </location>
</feature>
<gene>
    <name evidence="3" type="ORF">WF834_05290</name>
</gene>
<name>A0AB35Y2I5_9FIRM</name>
<evidence type="ECO:0008006" key="5">
    <source>
        <dbReference type="Google" id="ProtNLM"/>
    </source>
</evidence>
<sequence length="142" mass="15423">MIPVLPPSAIAQELTACTVLGGCTGVVRAVFPVRGRAAWVPDFLWVGTVLTLLQSYAAGQSPAGVLRWYMAAAGFAGAGAAAFVLGVPLRAAGKALQRRVLRPAAQRRVRQQNARKLRRNAKRTAKKRKKNLPNQRRMMYNS</sequence>